<dbReference type="Gene3D" id="3.40.190.10">
    <property type="entry name" value="Periplasmic binding protein-like II"/>
    <property type="match status" value="2"/>
</dbReference>
<organism evidence="3 4">
    <name type="scientific">Virgisporangium aurantiacum</name>
    <dbReference type="NCBI Taxonomy" id="175570"/>
    <lineage>
        <taxon>Bacteria</taxon>
        <taxon>Bacillati</taxon>
        <taxon>Actinomycetota</taxon>
        <taxon>Actinomycetes</taxon>
        <taxon>Micromonosporales</taxon>
        <taxon>Micromonosporaceae</taxon>
        <taxon>Virgisporangium</taxon>
    </lineage>
</organism>
<evidence type="ECO:0000256" key="1">
    <source>
        <dbReference type="ARBA" id="ARBA00022729"/>
    </source>
</evidence>
<accession>A0A8J3ZKT7</accession>
<reference evidence="3" key="1">
    <citation type="submission" date="2021-01" db="EMBL/GenBank/DDBJ databases">
        <title>Whole genome shotgun sequence of Virgisporangium aurantiacum NBRC 16421.</title>
        <authorList>
            <person name="Komaki H."/>
            <person name="Tamura T."/>
        </authorList>
    </citation>
    <scope>NUCLEOTIDE SEQUENCE</scope>
    <source>
        <strain evidence="3">NBRC 16421</strain>
    </source>
</reference>
<name>A0A8J3ZKT7_9ACTN</name>
<dbReference type="PANTHER" id="PTHR35936:SF19">
    <property type="entry name" value="AMINO-ACID-BINDING PROTEIN YXEM-RELATED"/>
    <property type="match status" value="1"/>
</dbReference>
<gene>
    <name evidence="3" type="ORF">Vau01_113110</name>
</gene>
<proteinExistence type="predicted"/>
<evidence type="ECO:0000259" key="2">
    <source>
        <dbReference type="SMART" id="SM00062"/>
    </source>
</evidence>
<dbReference type="PANTHER" id="PTHR35936">
    <property type="entry name" value="MEMBRANE-BOUND LYTIC MUREIN TRANSGLYCOSYLASE F"/>
    <property type="match status" value="1"/>
</dbReference>
<dbReference type="SMART" id="SM00062">
    <property type="entry name" value="PBPb"/>
    <property type="match status" value="1"/>
</dbReference>
<dbReference type="SUPFAM" id="SSF53850">
    <property type="entry name" value="Periplasmic binding protein-like II"/>
    <property type="match status" value="1"/>
</dbReference>
<evidence type="ECO:0000313" key="3">
    <source>
        <dbReference type="EMBL" id="GIJ63795.1"/>
    </source>
</evidence>
<sequence length="254" mass="26920">MSASEVGSGLLDRVVLAILDEPPFCWLEPDGTAMGCDVEVAMIVLRRAGIPSVAVQPVTFAELIPGLVAGRWHLNTGMFITDARSRQVRFTRPIWAVPDGLIVRGDNVGRFATYRDLGVDSNARLGVVVGQVQGDSARQAGVPDERLVSFATQDDAVQAVRRGEIDAAASTAIGNRALIARMDAADLVAVDLSTPTDSGRQPVPVGAFSLSLEKAAFAAALDSQLAVFLGSPQHRAIVTRYGFTDHDVDALPVM</sequence>
<dbReference type="InterPro" id="IPR001638">
    <property type="entry name" value="Solute-binding_3/MltF_N"/>
</dbReference>
<keyword evidence="4" id="KW-1185">Reference proteome</keyword>
<dbReference type="Proteomes" id="UP000612585">
    <property type="component" value="Unassembled WGS sequence"/>
</dbReference>
<comment type="caution">
    <text evidence="3">The sequence shown here is derived from an EMBL/GenBank/DDBJ whole genome shotgun (WGS) entry which is preliminary data.</text>
</comment>
<keyword evidence="1" id="KW-0732">Signal</keyword>
<feature type="domain" description="Solute-binding protein family 3/N-terminal" evidence="2">
    <location>
        <begin position="13"/>
        <end position="245"/>
    </location>
</feature>
<dbReference type="Pfam" id="PF00497">
    <property type="entry name" value="SBP_bac_3"/>
    <property type="match status" value="1"/>
</dbReference>
<evidence type="ECO:0000313" key="4">
    <source>
        <dbReference type="Proteomes" id="UP000612585"/>
    </source>
</evidence>
<protein>
    <submittedName>
        <fullName evidence="3">Ectoine/hydroxyectoine ABC transporter substrate-binding protein EhuB</fullName>
    </submittedName>
</protein>
<dbReference type="EMBL" id="BOPG01000102">
    <property type="protein sequence ID" value="GIJ63795.1"/>
    <property type="molecule type" value="Genomic_DNA"/>
</dbReference>
<dbReference type="RefSeq" id="WP_204011059.1">
    <property type="nucleotide sequence ID" value="NZ_BOPG01000102.1"/>
</dbReference>
<dbReference type="AlphaFoldDB" id="A0A8J3ZKT7"/>